<evidence type="ECO:0000256" key="7">
    <source>
        <dbReference type="ARBA" id="ARBA00047942"/>
    </source>
</evidence>
<feature type="domain" description="DNA methylase adenine-specific" evidence="9">
    <location>
        <begin position="148"/>
        <end position="478"/>
    </location>
</feature>
<evidence type="ECO:0000256" key="6">
    <source>
        <dbReference type="ARBA" id="ARBA00022747"/>
    </source>
</evidence>
<comment type="caution">
    <text evidence="11">The sequence shown here is derived from an EMBL/GenBank/DDBJ whole genome shotgun (WGS) entry which is preliminary data.</text>
</comment>
<comment type="catalytic activity">
    <reaction evidence="7">
        <text>a 2'-deoxyadenosine in DNA + S-adenosyl-L-methionine = an N(6)-methyl-2'-deoxyadenosine in DNA + S-adenosyl-L-homocysteine + H(+)</text>
        <dbReference type="Rhea" id="RHEA:15197"/>
        <dbReference type="Rhea" id="RHEA-COMP:12418"/>
        <dbReference type="Rhea" id="RHEA-COMP:12419"/>
        <dbReference type="ChEBI" id="CHEBI:15378"/>
        <dbReference type="ChEBI" id="CHEBI:57856"/>
        <dbReference type="ChEBI" id="CHEBI:59789"/>
        <dbReference type="ChEBI" id="CHEBI:90615"/>
        <dbReference type="ChEBI" id="CHEBI:90616"/>
        <dbReference type="EC" id="2.1.1.72"/>
    </reaction>
</comment>
<evidence type="ECO:0000256" key="8">
    <source>
        <dbReference type="SAM" id="Coils"/>
    </source>
</evidence>
<evidence type="ECO:0000259" key="10">
    <source>
        <dbReference type="Pfam" id="PF12161"/>
    </source>
</evidence>
<dbReference type="GO" id="GO:0003677">
    <property type="term" value="F:DNA binding"/>
    <property type="evidence" value="ECO:0007669"/>
    <property type="project" value="InterPro"/>
</dbReference>
<dbReference type="Gene3D" id="1.20.1260.30">
    <property type="match status" value="1"/>
</dbReference>
<evidence type="ECO:0000256" key="5">
    <source>
        <dbReference type="ARBA" id="ARBA00022691"/>
    </source>
</evidence>
<keyword evidence="6" id="KW-0680">Restriction system</keyword>
<dbReference type="AlphaFoldDB" id="A1HQI1"/>
<sequence>MPSINNEIEKKLWTAADQLRANSKLKASEYSVPVLGLIFLRFADQRFSMAEKELAEKARSAGSRRAIGKADYQARGVMYLPEQARYSYLLKLPEGENIGKAVNEAMKAIEAENEDLKDVLPKTYTRLDNDTLIALLKIFSEVPMDVEGDVFGNVYEYFLGEFARSEGQRGGEFYTPTSLVKLIVEVIEPYQGRILDPACGSGGMFVQSARFVQNHKKNPSSEISIYGQEKVAETVRLCKMNLAVHGLSGDIRQANTYYENVHNCLNRFDFVMANPPFNVDGVDKEKIKDDPRYPFGLPTIDNANYIWIQEFYSALNDKGRAGFVMANSASDARGSELEIRKKLIQDRVVDVMIAIGPNFFYTVTLPCTLWFFDKGKRQTERGDKVLFIDARNIYRQVDRAHREFTPEQIEFIANIVRLYRGQPVETFNGSEEMLKEKFPEGKYTDIPGLCKVATIEDIEAQGWSLNPGRYVGVAQKDEEDFDFMERLQELNEELERLNAEAAELEERIRENVRQLLSY</sequence>
<keyword evidence="12" id="KW-1185">Reference proteome</keyword>
<dbReference type="Pfam" id="PF02384">
    <property type="entry name" value="N6_Mtase"/>
    <property type="match status" value="1"/>
</dbReference>
<name>A1HQI1_9FIRM</name>
<evidence type="ECO:0000313" key="11">
    <source>
        <dbReference type="EMBL" id="EAX47786.1"/>
    </source>
</evidence>
<keyword evidence="3 11" id="KW-0489">Methyltransferase</keyword>
<reference evidence="11 12" key="2">
    <citation type="submission" date="2007-01" db="EMBL/GenBank/DDBJ databases">
        <title>Sequencing of the draft genome and assembly of Thermosinus carboxydivorans Nor1.</title>
        <authorList>
            <consortium name="US DOE Joint Genome Institute (JGI-PGF)"/>
            <person name="Copeland A."/>
            <person name="Lucas S."/>
            <person name="Lapidus A."/>
            <person name="Barry K."/>
            <person name="Glavina del Rio T."/>
            <person name="Dalin E."/>
            <person name="Tice H."/>
            <person name="Bruce D."/>
            <person name="Pitluck S."/>
            <person name="Richardson P."/>
        </authorList>
    </citation>
    <scope>NUCLEOTIDE SEQUENCE [LARGE SCALE GENOMIC DNA]</scope>
    <source>
        <strain evidence="11 12">Nor1</strain>
    </source>
</reference>
<comment type="similarity">
    <text evidence="1">Belongs to the N(4)/N(6)-methyltransferase family.</text>
</comment>
<dbReference type="EMBL" id="AAWL01000007">
    <property type="protein sequence ID" value="EAX47786.1"/>
    <property type="molecule type" value="Genomic_DNA"/>
</dbReference>
<evidence type="ECO:0000259" key="9">
    <source>
        <dbReference type="Pfam" id="PF02384"/>
    </source>
</evidence>
<accession>A1HQI1</accession>
<keyword evidence="8" id="KW-0175">Coiled coil</keyword>
<dbReference type="GO" id="GO:0009307">
    <property type="term" value="P:DNA restriction-modification system"/>
    <property type="evidence" value="ECO:0007669"/>
    <property type="project" value="UniProtKB-KW"/>
</dbReference>
<gene>
    <name evidence="11" type="ORF">TcarDRAFT_1192</name>
</gene>
<dbReference type="Pfam" id="PF12161">
    <property type="entry name" value="HsdM_N"/>
    <property type="match status" value="1"/>
</dbReference>
<feature type="coiled-coil region" evidence="8">
    <location>
        <begin position="480"/>
        <end position="514"/>
    </location>
</feature>
<dbReference type="SUPFAM" id="SSF53335">
    <property type="entry name" value="S-adenosyl-L-methionine-dependent methyltransferases"/>
    <property type="match status" value="1"/>
</dbReference>
<dbReference type="InterPro" id="IPR029063">
    <property type="entry name" value="SAM-dependent_MTases_sf"/>
</dbReference>
<keyword evidence="4" id="KW-0808">Transferase</keyword>
<evidence type="ECO:0000256" key="2">
    <source>
        <dbReference type="ARBA" id="ARBA00011900"/>
    </source>
</evidence>
<evidence type="ECO:0000256" key="1">
    <source>
        <dbReference type="ARBA" id="ARBA00006594"/>
    </source>
</evidence>
<dbReference type="CDD" id="cd02440">
    <property type="entry name" value="AdoMet_MTases"/>
    <property type="match status" value="1"/>
</dbReference>
<dbReference type="Proteomes" id="UP000005139">
    <property type="component" value="Unassembled WGS sequence"/>
</dbReference>
<dbReference type="GO" id="GO:0009007">
    <property type="term" value="F:site-specific DNA-methyltransferase (adenine-specific) activity"/>
    <property type="evidence" value="ECO:0007669"/>
    <property type="project" value="UniProtKB-EC"/>
</dbReference>
<dbReference type="GO" id="GO:0008170">
    <property type="term" value="F:N-methyltransferase activity"/>
    <property type="evidence" value="ECO:0007669"/>
    <property type="project" value="InterPro"/>
</dbReference>
<dbReference type="PANTHER" id="PTHR42998:SF1">
    <property type="entry name" value="TYPE I RESTRICTION ENZYME HINDI METHYLASE SUBUNIT"/>
    <property type="match status" value="1"/>
</dbReference>
<dbReference type="InterPro" id="IPR022749">
    <property type="entry name" value="D12N6_MeTrfase_N"/>
</dbReference>
<dbReference type="InterPro" id="IPR052916">
    <property type="entry name" value="Type-I_RE_MTase_Subunit"/>
</dbReference>
<dbReference type="RefSeq" id="WP_007289285.1">
    <property type="nucleotide sequence ID" value="NZ_AAWL01000007.1"/>
</dbReference>
<dbReference type="OrthoDB" id="9814572at2"/>
<dbReference type="eggNOG" id="COG0286">
    <property type="taxonomic scope" value="Bacteria"/>
</dbReference>
<evidence type="ECO:0000256" key="4">
    <source>
        <dbReference type="ARBA" id="ARBA00022679"/>
    </source>
</evidence>
<proteinExistence type="inferred from homology"/>
<protein>
    <recommendedName>
        <fullName evidence="2">site-specific DNA-methyltransferase (adenine-specific)</fullName>
        <ecNumber evidence="2">2.1.1.72</ecNumber>
    </recommendedName>
</protein>
<evidence type="ECO:0000313" key="12">
    <source>
        <dbReference type="Proteomes" id="UP000005139"/>
    </source>
</evidence>
<reference evidence="11 12" key="1">
    <citation type="submission" date="2007-01" db="EMBL/GenBank/DDBJ databases">
        <title>Annotation of the draft genome assembly of Thermosinus carboxydivorans Nor1.</title>
        <authorList>
            <consortium name="US DOE Joint Genome Institute (JGI-ORNL)"/>
            <person name="Larimer F."/>
            <person name="Land M."/>
            <person name="Hauser L."/>
        </authorList>
    </citation>
    <scope>NUCLEOTIDE SEQUENCE [LARGE SCALE GENOMIC DNA]</scope>
    <source>
        <strain evidence="11 12">Nor1</strain>
    </source>
</reference>
<dbReference type="InterPro" id="IPR038333">
    <property type="entry name" value="T1MK-like_N_sf"/>
</dbReference>
<feature type="domain" description="N6 adenine-specific DNA methyltransferase N-terminal" evidence="10">
    <location>
        <begin position="8"/>
        <end position="138"/>
    </location>
</feature>
<dbReference type="InterPro" id="IPR003356">
    <property type="entry name" value="DNA_methylase_A-5"/>
</dbReference>
<keyword evidence="5" id="KW-0949">S-adenosyl-L-methionine</keyword>
<dbReference type="PRINTS" id="PR00507">
    <property type="entry name" value="N12N6MTFRASE"/>
</dbReference>
<dbReference type="GO" id="GO:0032259">
    <property type="term" value="P:methylation"/>
    <property type="evidence" value="ECO:0007669"/>
    <property type="project" value="UniProtKB-KW"/>
</dbReference>
<dbReference type="PANTHER" id="PTHR42998">
    <property type="entry name" value="TYPE I RESTRICTION ENZYME HINDVIIP M PROTEIN-RELATED"/>
    <property type="match status" value="1"/>
</dbReference>
<evidence type="ECO:0000256" key="3">
    <source>
        <dbReference type="ARBA" id="ARBA00022603"/>
    </source>
</evidence>
<organism evidence="11 12">
    <name type="scientific">Thermosinus carboxydivorans Nor1</name>
    <dbReference type="NCBI Taxonomy" id="401526"/>
    <lineage>
        <taxon>Bacteria</taxon>
        <taxon>Bacillati</taxon>
        <taxon>Bacillota</taxon>
        <taxon>Negativicutes</taxon>
        <taxon>Selenomonadales</taxon>
        <taxon>Sporomusaceae</taxon>
        <taxon>Thermosinus</taxon>
    </lineage>
</organism>
<dbReference type="EC" id="2.1.1.72" evidence="2"/>
<dbReference type="Gene3D" id="3.40.50.150">
    <property type="entry name" value="Vaccinia Virus protein VP39"/>
    <property type="match status" value="1"/>
</dbReference>